<dbReference type="EMBL" id="JAQQWL010000013">
    <property type="protein sequence ID" value="KAK8043123.1"/>
    <property type="molecule type" value="Genomic_DNA"/>
</dbReference>
<organism evidence="2 3">
    <name type="scientific">Apiospora phragmitis</name>
    <dbReference type="NCBI Taxonomy" id="2905665"/>
    <lineage>
        <taxon>Eukaryota</taxon>
        <taxon>Fungi</taxon>
        <taxon>Dikarya</taxon>
        <taxon>Ascomycota</taxon>
        <taxon>Pezizomycotina</taxon>
        <taxon>Sordariomycetes</taxon>
        <taxon>Xylariomycetidae</taxon>
        <taxon>Amphisphaeriales</taxon>
        <taxon>Apiosporaceae</taxon>
        <taxon>Apiospora</taxon>
    </lineage>
</organism>
<protein>
    <recommendedName>
        <fullName evidence="1">DNA mismatch repair protein HSM3 N-terminal domain-containing protein</fullName>
    </recommendedName>
</protein>
<dbReference type="GeneID" id="92098078"/>
<gene>
    <name evidence="2" type="ORF">PG994_013606</name>
</gene>
<dbReference type="Proteomes" id="UP001480595">
    <property type="component" value="Unassembled WGS sequence"/>
</dbReference>
<evidence type="ECO:0000313" key="3">
    <source>
        <dbReference type="Proteomes" id="UP001480595"/>
    </source>
</evidence>
<comment type="caution">
    <text evidence="2">The sequence shown here is derived from an EMBL/GenBank/DDBJ whole genome shotgun (WGS) entry which is preliminary data.</text>
</comment>
<dbReference type="RefSeq" id="XP_066709976.1">
    <property type="nucleotide sequence ID" value="XM_066865015.1"/>
</dbReference>
<accession>A0ABR1T944</accession>
<dbReference type="Gene3D" id="1.25.10.50">
    <property type="match status" value="1"/>
</dbReference>
<proteinExistence type="predicted"/>
<keyword evidence="3" id="KW-1185">Reference proteome</keyword>
<name>A0ABR1T944_9PEZI</name>
<evidence type="ECO:0000259" key="1">
    <source>
        <dbReference type="Pfam" id="PF18795"/>
    </source>
</evidence>
<dbReference type="InterPro" id="IPR041335">
    <property type="entry name" value="HSM3_N"/>
</dbReference>
<feature type="domain" description="DNA mismatch repair protein HSM3 N-terminal" evidence="1">
    <location>
        <begin position="32"/>
        <end position="119"/>
    </location>
</feature>
<dbReference type="Pfam" id="PF18795">
    <property type="entry name" value="HSM3_N"/>
    <property type="match status" value="1"/>
</dbReference>
<sequence>MDTDTIPVTGVDELDAHLDALLEDPSLPPTAKLFDDVELQLSDANTPPLIPRLLPKLTEILKQYQQDPAVLCSLAVKLLGPVSFTQVLAMASEEALIQALRSPAPSANLLAMAILEKAARSPADAAILAMMNSIVAAFLTTWLSAPQVEVGEKGTKVLGDLLDADCDTRPPPSDGGGSSVNGMEIAIRNKPPGQGLMWRRVFHDRDIYGLLLSLGSRGPHQSAEGGLSEQQLTLAQGRLLRVMPRLAALNLAAVSRTDFPDLHERYLSSHALGGGNDQGLLHFVALHMVDKEEDLLMHLNLVDFFESFVSLQRITPYSTFKMDTLRKLMKDALDGDDRLRSAMLDLPNRTVPEEAEELRSFVREILQL</sequence>
<evidence type="ECO:0000313" key="2">
    <source>
        <dbReference type="EMBL" id="KAK8043123.1"/>
    </source>
</evidence>
<reference evidence="2 3" key="1">
    <citation type="submission" date="2023-01" db="EMBL/GenBank/DDBJ databases">
        <title>Analysis of 21 Apiospora genomes using comparative genomics revels a genus with tremendous synthesis potential of carbohydrate active enzymes and secondary metabolites.</title>
        <authorList>
            <person name="Sorensen T."/>
        </authorList>
    </citation>
    <scope>NUCLEOTIDE SEQUENCE [LARGE SCALE GENOMIC DNA]</scope>
    <source>
        <strain evidence="2 3">CBS 135458</strain>
    </source>
</reference>